<keyword evidence="4" id="KW-1185">Reference proteome</keyword>
<dbReference type="Proteomes" id="UP000678016">
    <property type="component" value="Chromosome"/>
</dbReference>
<dbReference type="InterPro" id="IPR001932">
    <property type="entry name" value="PPM-type_phosphatase-like_dom"/>
</dbReference>
<dbReference type="Pfam" id="PF07228">
    <property type="entry name" value="SpoIIE"/>
    <property type="match status" value="1"/>
</dbReference>
<dbReference type="PANTHER" id="PTHR43156">
    <property type="entry name" value="STAGE II SPORULATION PROTEIN E-RELATED"/>
    <property type="match status" value="1"/>
</dbReference>
<evidence type="ECO:0000313" key="3">
    <source>
        <dbReference type="EMBL" id="QUX26654.1"/>
    </source>
</evidence>
<feature type="domain" description="PPM-type phosphatase" evidence="2">
    <location>
        <begin position="173"/>
        <end position="385"/>
    </location>
</feature>
<accession>A0ABX8BZM9</accession>
<evidence type="ECO:0000313" key="4">
    <source>
        <dbReference type="Proteomes" id="UP000678016"/>
    </source>
</evidence>
<dbReference type="RefSeq" id="WP_212639758.1">
    <property type="nucleotide sequence ID" value="NZ_CP074132.1"/>
</dbReference>
<dbReference type="SMART" id="SM00331">
    <property type="entry name" value="PP2C_SIG"/>
    <property type="match status" value="1"/>
</dbReference>
<evidence type="ECO:0000256" key="1">
    <source>
        <dbReference type="ARBA" id="ARBA00022801"/>
    </source>
</evidence>
<dbReference type="InterPro" id="IPR052016">
    <property type="entry name" value="Bact_Sigma-Reg"/>
</dbReference>
<reference evidence="4" key="1">
    <citation type="submission" date="2021-05" db="EMBL/GenBank/DDBJ databases">
        <title>Direct Submission.</title>
        <authorList>
            <person name="Li K."/>
            <person name="Gao J."/>
        </authorList>
    </citation>
    <scope>NUCLEOTIDE SEQUENCE [LARGE SCALE GENOMIC DNA]</scope>
    <source>
        <strain evidence="4">HDS12</strain>
    </source>
</reference>
<dbReference type="PANTHER" id="PTHR43156:SF2">
    <property type="entry name" value="STAGE II SPORULATION PROTEIN E"/>
    <property type="match status" value="1"/>
</dbReference>
<organism evidence="3 4">
    <name type="scientific">Nocardiopsis akebiae</name>
    <dbReference type="NCBI Taxonomy" id="2831968"/>
    <lineage>
        <taxon>Bacteria</taxon>
        <taxon>Bacillati</taxon>
        <taxon>Actinomycetota</taxon>
        <taxon>Actinomycetes</taxon>
        <taxon>Streptosporangiales</taxon>
        <taxon>Nocardiopsidaceae</taxon>
        <taxon>Nocardiopsis</taxon>
    </lineage>
</organism>
<dbReference type="SUPFAM" id="SSF81606">
    <property type="entry name" value="PP2C-like"/>
    <property type="match status" value="1"/>
</dbReference>
<protein>
    <submittedName>
        <fullName evidence="3">Serine/threonine-protein phosphatase</fullName>
    </submittedName>
</protein>
<keyword evidence="1" id="KW-0378">Hydrolase</keyword>
<dbReference type="EMBL" id="CP074132">
    <property type="protein sequence ID" value="QUX26654.1"/>
    <property type="molecule type" value="Genomic_DNA"/>
</dbReference>
<proteinExistence type="predicted"/>
<name>A0ABX8BZM9_9ACTN</name>
<dbReference type="PROSITE" id="PS51746">
    <property type="entry name" value="PPM_2"/>
    <property type="match status" value="1"/>
</dbReference>
<gene>
    <name evidence="3" type="ORF">KGD83_14690</name>
</gene>
<dbReference type="Gene3D" id="3.60.40.10">
    <property type="entry name" value="PPM-type phosphatase domain"/>
    <property type="match status" value="1"/>
</dbReference>
<sequence length="387" mass="42301">MSAQTEIDGVVSALAVASHLSSFAELPALLSQETARVGLTDVSVYLSDRQERVLREVTGEGPDAHRGGREMRVDGTVAGLAYTKSEPVRIGDEPRYWMPVLDGTERLGVLHVGSVEDVLAVRTLASMVGLLVVDKRSNSDAYARLIRTEPMSVAAEMQWTLMAPGTFANQRVTVSAATEPAYDNAGDSFDYALDGDVIHLAMFDAMGHDTAAGLVANLTVGAFRNQRRSGTELHEIPGAVEAILTEEFVRSRFATAILAELNMATGELYWVNCGHLPPVLIRGGGTHELECEPSHPLGMDLGLPVTVCRKQLEPGDRLLLYTDGIIEARDSEGREFGLERFVDFVIRHQADHLPVPETLRRLIQAVMAYHHGRLEDDATVLFCEWRG</sequence>
<evidence type="ECO:0000259" key="2">
    <source>
        <dbReference type="PROSITE" id="PS51746"/>
    </source>
</evidence>
<dbReference type="InterPro" id="IPR036457">
    <property type="entry name" value="PPM-type-like_dom_sf"/>
</dbReference>